<dbReference type="EMBL" id="CP133270">
    <property type="protein sequence ID" value="WVX66005.1"/>
    <property type="molecule type" value="Genomic_DNA"/>
</dbReference>
<dbReference type="InterPro" id="IPR012337">
    <property type="entry name" value="RNaseH-like_sf"/>
</dbReference>
<dbReference type="SUPFAM" id="SSF53098">
    <property type="entry name" value="Ribonuclease H-like"/>
    <property type="match status" value="1"/>
</dbReference>
<proteinExistence type="predicted"/>
<sequence length="175" mass="20504">MCIISILGMPNDVIAGIGLVNLVWHGLRSHDSIPVDYRIYDKASDGKSKNDHFREMLKLAQDRGINPDDVVADAWYSSLNNLKAIESIGWTWVMGLKKNRKVNRGETLEKLDIPDEGLQFSFRMSRFHSVRDRRRKTFYEDRLNMMRDSSLTRIWMDYCFPVCCQKRSHGLYRNQ</sequence>
<reference evidence="2 3" key="1">
    <citation type="journal article" date="2024" name="Environ. Microbiol.">
        <title>Novel evolutionary insights on the interactions of the Holosporales (Alphaproteobacteria) with eukaryotic hosts from comparative genomics.</title>
        <authorList>
            <person name="Giovannini M."/>
            <person name="Petroni G."/>
            <person name="Castelli M."/>
        </authorList>
    </citation>
    <scope>NUCLEOTIDE SEQUENCE [LARGE SCALE GENOMIC DNA]</scope>
    <source>
        <strain evidence="2 3">US_Bl 15I1</strain>
    </source>
</reference>
<accession>A0ABZ2C2J1</accession>
<keyword evidence="3" id="KW-1185">Reference proteome</keyword>
<evidence type="ECO:0000313" key="3">
    <source>
        <dbReference type="Proteomes" id="UP001330434"/>
    </source>
</evidence>
<gene>
    <name evidence="2" type="ORF">Bealeia1_00175</name>
</gene>
<evidence type="ECO:0000259" key="1">
    <source>
        <dbReference type="Pfam" id="PF01609"/>
    </source>
</evidence>
<dbReference type="Pfam" id="PF01609">
    <property type="entry name" value="DDE_Tnp_1"/>
    <property type="match status" value="1"/>
</dbReference>
<feature type="domain" description="Transposase IS4-like" evidence="1">
    <location>
        <begin position="44"/>
        <end position="137"/>
    </location>
</feature>
<protein>
    <submittedName>
        <fullName evidence="2">Transposase DDE domain protein</fullName>
    </submittedName>
</protein>
<evidence type="ECO:0000313" key="2">
    <source>
        <dbReference type="EMBL" id="WVX66005.1"/>
    </source>
</evidence>
<name>A0ABZ2C2J1_9PROT</name>
<dbReference type="InterPro" id="IPR002559">
    <property type="entry name" value="Transposase_11"/>
</dbReference>
<organism evidence="2 3">
    <name type="scientific">Candidatus Bealeia paramacronuclearis</name>
    <dbReference type="NCBI Taxonomy" id="1921001"/>
    <lineage>
        <taxon>Bacteria</taxon>
        <taxon>Pseudomonadati</taxon>
        <taxon>Pseudomonadota</taxon>
        <taxon>Alphaproteobacteria</taxon>
        <taxon>Holosporales</taxon>
        <taxon>Holosporaceae</taxon>
        <taxon>Candidatus Bealeia</taxon>
    </lineage>
</organism>
<dbReference type="Proteomes" id="UP001330434">
    <property type="component" value="Chromosome"/>
</dbReference>